<name>A0A0K1PJX9_9BACT</name>
<dbReference type="KEGG" id="llu:AKJ09_00015"/>
<dbReference type="AlphaFoldDB" id="A0A0K1PJX9"/>
<keyword evidence="10" id="KW-1185">Reference proteome</keyword>
<dbReference type="RefSeq" id="WP_146644888.1">
    <property type="nucleotide sequence ID" value="NZ_CP012333.1"/>
</dbReference>
<evidence type="ECO:0000259" key="6">
    <source>
        <dbReference type="PROSITE" id="PS51898"/>
    </source>
</evidence>
<evidence type="ECO:0000256" key="5">
    <source>
        <dbReference type="PROSITE-ProRule" id="PRU01248"/>
    </source>
</evidence>
<dbReference type="PROSITE" id="PS51900">
    <property type="entry name" value="CB"/>
    <property type="match status" value="1"/>
</dbReference>
<dbReference type="PROSITE" id="PS51898">
    <property type="entry name" value="TYR_RECOMBINASE"/>
    <property type="match status" value="1"/>
</dbReference>
<sequence>MSVRIVTARGGKGFEYDIRLVWPEGGRLRERGKCTPTGRDDAKRWATARERAILAAGKAAYVPLAQAARGIHKGVPTVAEFWPVVLSGWYLAQRKKASTVDAAERIFERRIRDRFGAMRLDELTDEGIAALKGSMADKAPGTVNNVLSVLSRILKFAIKLRKIKSMPCEIGILKVPEKERPWYEPSTYARLIEGARKTGNNELLIVLLGGSAGLRSGEIQALRWTDVDLERRQLTISRAIWHGIEDTPKGWRSRVVPLTEGLMAALRAQRSRTGLLERVVSDGRGNQLNADIMRAAMARVQKRAGMEQDGKIHILRHTFCSHLAISNVPAKAIQELAGHADLKTTLRYMHLAPGNRQAAVHALDKLMAEATAPTTTGKAVA</sequence>
<dbReference type="Gene3D" id="1.10.443.10">
    <property type="entry name" value="Intergrase catalytic core"/>
    <property type="match status" value="1"/>
</dbReference>
<dbReference type="InterPro" id="IPR013762">
    <property type="entry name" value="Integrase-like_cat_sf"/>
</dbReference>
<dbReference type="GO" id="GO:0003677">
    <property type="term" value="F:DNA binding"/>
    <property type="evidence" value="ECO:0007669"/>
    <property type="project" value="UniProtKB-UniRule"/>
</dbReference>
<keyword evidence="3 5" id="KW-0238">DNA-binding</keyword>
<reference evidence="9 10" key="1">
    <citation type="submission" date="2015-08" db="EMBL/GenBank/DDBJ databases">
        <authorList>
            <person name="Babu N.S."/>
            <person name="Beckwith C.J."/>
            <person name="Beseler K.G."/>
            <person name="Brison A."/>
            <person name="Carone J.V."/>
            <person name="Caskin T.P."/>
            <person name="Diamond M."/>
            <person name="Durham M.E."/>
            <person name="Foxe J.M."/>
            <person name="Go M."/>
            <person name="Henderson B.A."/>
            <person name="Jones I.B."/>
            <person name="McGettigan J.A."/>
            <person name="Micheletti S.J."/>
            <person name="Nasrallah M.E."/>
            <person name="Ortiz D."/>
            <person name="Piller C.R."/>
            <person name="Privatt S.R."/>
            <person name="Schneider S.L."/>
            <person name="Sharp S."/>
            <person name="Smith T.C."/>
            <person name="Stanton J.D."/>
            <person name="Ullery H.E."/>
            <person name="Wilson R.J."/>
            <person name="Serrano M.G."/>
            <person name="Buck G."/>
            <person name="Lee V."/>
            <person name="Wang Y."/>
            <person name="Carvalho R."/>
            <person name="Voegtly L."/>
            <person name="Shi R."/>
            <person name="Duckworth R."/>
            <person name="Johnson A."/>
            <person name="Loviza R."/>
            <person name="Walstead R."/>
            <person name="Shah Z."/>
            <person name="Kiflezghi M."/>
            <person name="Wade K."/>
            <person name="Ball S.L."/>
            <person name="Bradley K.W."/>
            <person name="Asai D.J."/>
            <person name="Bowman C.A."/>
            <person name="Russell D.A."/>
            <person name="Pope W.H."/>
            <person name="Jacobs-Sera D."/>
            <person name="Hendrix R.W."/>
            <person name="Hatfull G.F."/>
        </authorList>
    </citation>
    <scope>NUCLEOTIDE SEQUENCE [LARGE SCALE GENOMIC DNA]</scope>
    <source>
        <strain evidence="9 10">DSM 27648</strain>
    </source>
</reference>
<protein>
    <submittedName>
        <fullName evidence="9">Integrase</fullName>
    </submittedName>
</protein>
<dbReference type="Proteomes" id="UP000064967">
    <property type="component" value="Chromosome"/>
</dbReference>
<dbReference type="InterPro" id="IPR011010">
    <property type="entry name" value="DNA_brk_join_enz"/>
</dbReference>
<comment type="similarity">
    <text evidence="1">Belongs to the 'phage' integrase family.</text>
</comment>
<evidence type="ECO:0000256" key="4">
    <source>
        <dbReference type="ARBA" id="ARBA00023172"/>
    </source>
</evidence>
<keyword evidence="4" id="KW-0233">DNA recombination</keyword>
<dbReference type="SUPFAM" id="SSF56349">
    <property type="entry name" value="DNA breaking-rejoining enzymes"/>
    <property type="match status" value="1"/>
</dbReference>
<evidence type="ECO:0000259" key="7">
    <source>
        <dbReference type="PROSITE" id="PS51900"/>
    </source>
</evidence>
<dbReference type="PANTHER" id="PTHR30349">
    <property type="entry name" value="PHAGE INTEGRASE-RELATED"/>
    <property type="match status" value="1"/>
</dbReference>
<accession>A0A0K1PJX9</accession>
<dbReference type="GO" id="GO:0006310">
    <property type="term" value="P:DNA recombination"/>
    <property type="evidence" value="ECO:0007669"/>
    <property type="project" value="UniProtKB-KW"/>
</dbReference>
<evidence type="ECO:0000313" key="9">
    <source>
        <dbReference type="EMBL" id="AKU93419.1"/>
    </source>
</evidence>
<dbReference type="GO" id="GO:0015074">
    <property type="term" value="P:DNA integration"/>
    <property type="evidence" value="ECO:0007669"/>
    <property type="project" value="UniProtKB-KW"/>
</dbReference>
<evidence type="ECO:0000256" key="2">
    <source>
        <dbReference type="ARBA" id="ARBA00022908"/>
    </source>
</evidence>
<feature type="domain" description="Core-binding (CB)" evidence="7">
    <location>
        <begin position="80"/>
        <end position="158"/>
    </location>
</feature>
<dbReference type="OrthoDB" id="9789256at2"/>
<dbReference type="PANTHER" id="PTHR30349:SF64">
    <property type="entry name" value="PROPHAGE INTEGRASE INTD-RELATED"/>
    <property type="match status" value="1"/>
</dbReference>
<evidence type="ECO:0000313" key="8">
    <source>
        <dbReference type="EMBL" id="AKU93351.1"/>
    </source>
</evidence>
<dbReference type="Gene3D" id="1.10.150.130">
    <property type="match status" value="1"/>
</dbReference>
<evidence type="ECO:0000256" key="3">
    <source>
        <dbReference type="ARBA" id="ARBA00023125"/>
    </source>
</evidence>
<gene>
    <name evidence="8" type="ORF">AKJ09_00015</name>
    <name evidence="9" type="ORF">AKJ09_00083</name>
</gene>
<dbReference type="CDD" id="cd01189">
    <property type="entry name" value="INT_ICEBs1_C_like"/>
    <property type="match status" value="1"/>
</dbReference>
<dbReference type="InterPro" id="IPR044068">
    <property type="entry name" value="CB"/>
</dbReference>
<dbReference type="InterPro" id="IPR050090">
    <property type="entry name" value="Tyrosine_recombinase_XerCD"/>
</dbReference>
<dbReference type="EMBL" id="CP012333">
    <property type="protein sequence ID" value="AKU93351.1"/>
    <property type="molecule type" value="Genomic_DNA"/>
</dbReference>
<dbReference type="STRING" id="1391654.AKJ09_00015"/>
<dbReference type="InterPro" id="IPR010998">
    <property type="entry name" value="Integrase_recombinase_N"/>
</dbReference>
<dbReference type="InterPro" id="IPR002104">
    <property type="entry name" value="Integrase_catalytic"/>
</dbReference>
<feature type="domain" description="Tyr recombinase" evidence="6">
    <location>
        <begin position="178"/>
        <end position="362"/>
    </location>
</feature>
<evidence type="ECO:0000256" key="1">
    <source>
        <dbReference type="ARBA" id="ARBA00008857"/>
    </source>
</evidence>
<evidence type="ECO:0000313" key="10">
    <source>
        <dbReference type="Proteomes" id="UP000064967"/>
    </source>
</evidence>
<organism evidence="9 10">
    <name type="scientific">Labilithrix luteola</name>
    <dbReference type="NCBI Taxonomy" id="1391654"/>
    <lineage>
        <taxon>Bacteria</taxon>
        <taxon>Pseudomonadati</taxon>
        <taxon>Myxococcota</taxon>
        <taxon>Polyangia</taxon>
        <taxon>Polyangiales</taxon>
        <taxon>Labilitrichaceae</taxon>
        <taxon>Labilithrix</taxon>
    </lineage>
</organism>
<dbReference type="EMBL" id="CP012333">
    <property type="protein sequence ID" value="AKU93419.1"/>
    <property type="molecule type" value="Genomic_DNA"/>
</dbReference>
<dbReference type="Pfam" id="PF00589">
    <property type="entry name" value="Phage_integrase"/>
    <property type="match status" value="1"/>
</dbReference>
<dbReference type="KEGG" id="llu:AKJ09_00083"/>
<keyword evidence="2" id="KW-0229">DNA integration</keyword>
<proteinExistence type="inferred from homology"/>